<dbReference type="AlphaFoldDB" id="A0AAV9NTY6"/>
<dbReference type="FunFam" id="2.40.160.120:FF:000016">
    <property type="entry name" value="Oxysterol binding protein (Orp8), putative"/>
    <property type="match status" value="1"/>
</dbReference>
<dbReference type="GO" id="GO:0005829">
    <property type="term" value="C:cytosol"/>
    <property type="evidence" value="ECO:0007669"/>
    <property type="project" value="TreeGrafter"/>
</dbReference>
<dbReference type="InterPro" id="IPR000648">
    <property type="entry name" value="Oxysterol-bd"/>
</dbReference>
<gene>
    <name evidence="4" type="ORF">LTR84_000400</name>
</gene>
<dbReference type="Pfam" id="PF01237">
    <property type="entry name" value="Oxysterol_BP"/>
    <property type="match status" value="1"/>
</dbReference>
<dbReference type="PANTHER" id="PTHR10972:SF212">
    <property type="entry name" value="OXYSTEROL-BINDING PROTEIN-LIKE PROTEIN 1"/>
    <property type="match status" value="1"/>
</dbReference>
<dbReference type="GeneID" id="89968622"/>
<dbReference type="RefSeq" id="XP_064711891.1">
    <property type="nucleotide sequence ID" value="XM_064844031.1"/>
</dbReference>
<reference evidence="4 5" key="1">
    <citation type="submission" date="2023-08" db="EMBL/GenBank/DDBJ databases">
        <title>Black Yeasts Isolated from many extreme environments.</title>
        <authorList>
            <person name="Coleine C."/>
            <person name="Stajich J.E."/>
            <person name="Selbmann L."/>
        </authorList>
    </citation>
    <scope>NUCLEOTIDE SEQUENCE [LARGE SCALE GENOMIC DNA]</scope>
    <source>
        <strain evidence="4 5">CCFEE 5792</strain>
    </source>
</reference>
<feature type="compositionally biased region" description="Polar residues" evidence="3">
    <location>
        <begin position="477"/>
        <end position="486"/>
    </location>
</feature>
<feature type="compositionally biased region" description="Low complexity" evidence="3">
    <location>
        <begin position="147"/>
        <end position="156"/>
    </location>
</feature>
<dbReference type="PANTHER" id="PTHR10972">
    <property type="entry name" value="OXYSTEROL-BINDING PROTEIN-RELATED"/>
    <property type="match status" value="1"/>
</dbReference>
<feature type="region of interest" description="Disordered" evidence="3">
    <location>
        <begin position="431"/>
        <end position="486"/>
    </location>
</feature>
<feature type="compositionally biased region" description="Basic and acidic residues" evidence="3">
    <location>
        <begin position="441"/>
        <end position="465"/>
    </location>
</feature>
<dbReference type="InterPro" id="IPR018494">
    <property type="entry name" value="Oxysterol-bd_CS"/>
</dbReference>
<keyword evidence="5" id="KW-1185">Reference proteome</keyword>
<dbReference type="EMBL" id="JAVRRD010000001">
    <property type="protein sequence ID" value="KAK5064567.1"/>
    <property type="molecule type" value="Genomic_DNA"/>
</dbReference>
<name>A0AAV9NTY6_9EURO</name>
<proteinExistence type="inferred from homology"/>
<evidence type="ECO:0000256" key="1">
    <source>
        <dbReference type="ARBA" id="ARBA00008842"/>
    </source>
</evidence>
<evidence type="ECO:0000313" key="4">
    <source>
        <dbReference type="EMBL" id="KAK5064567.1"/>
    </source>
</evidence>
<feature type="compositionally biased region" description="Polar residues" evidence="3">
    <location>
        <begin position="16"/>
        <end position="37"/>
    </location>
</feature>
<dbReference type="GO" id="GO:0016020">
    <property type="term" value="C:membrane"/>
    <property type="evidence" value="ECO:0007669"/>
    <property type="project" value="TreeGrafter"/>
</dbReference>
<feature type="region of interest" description="Disordered" evidence="3">
    <location>
        <begin position="1"/>
        <end position="37"/>
    </location>
</feature>
<evidence type="ECO:0000313" key="5">
    <source>
        <dbReference type="Proteomes" id="UP001358417"/>
    </source>
</evidence>
<dbReference type="SUPFAM" id="SSF144000">
    <property type="entry name" value="Oxysterol-binding protein-like"/>
    <property type="match status" value="1"/>
</dbReference>
<feature type="region of interest" description="Disordered" evidence="3">
    <location>
        <begin position="147"/>
        <end position="170"/>
    </location>
</feature>
<dbReference type="Proteomes" id="UP001358417">
    <property type="component" value="Unassembled WGS sequence"/>
</dbReference>
<comment type="caution">
    <text evidence="4">The sequence shown here is derived from an EMBL/GenBank/DDBJ whole genome shotgun (WGS) entry which is preliminary data.</text>
</comment>
<comment type="similarity">
    <text evidence="1 2">Belongs to the OSBP family.</text>
</comment>
<dbReference type="GO" id="GO:0032934">
    <property type="term" value="F:sterol binding"/>
    <property type="evidence" value="ECO:0007669"/>
    <property type="project" value="TreeGrafter"/>
</dbReference>
<dbReference type="Gene3D" id="2.40.160.120">
    <property type="match status" value="1"/>
</dbReference>
<evidence type="ECO:0000256" key="2">
    <source>
        <dbReference type="RuleBase" id="RU003844"/>
    </source>
</evidence>
<dbReference type="Gene3D" id="3.30.70.3490">
    <property type="match status" value="1"/>
</dbReference>
<evidence type="ECO:0000256" key="3">
    <source>
        <dbReference type="SAM" id="MobiDB-lite"/>
    </source>
</evidence>
<protein>
    <recommendedName>
        <fullName evidence="6">Oxysterol-binding protein-like protein 1</fullName>
    </recommendedName>
</protein>
<dbReference type="InterPro" id="IPR037239">
    <property type="entry name" value="OSBP_sf"/>
</dbReference>
<organism evidence="4 5">
    <name type="scientific">Exophiala bonariae</name>
    <dbReference type="NCBI Taxonomy" id="1690606"/>
    <lineage>
        <taxon>Eukaryota</taxon>
        <taxon>Fungi</taxon>
        <taxon>Dikarya</taxon>
        <taxon>Ascomycota</taxon>
        <taxon>Pezizomycotina</taxon>
        <taxon>Eurotiomycetes</taxon>
        <taxon>Chaetothyriomycetidae</taxon>
        <taxon>Chaetothyriales</taxon>
        <taxon>Herpotrichiellaceae</taxon>
        <taxon>Exophiala</taxon>
    </lineage>
</organism>
<sequence>MTSTSNTPFATPAPSTPNSRPGTPNLSTPPTSAAADSQLQDDSSKLKIMLGLLRKFIGVADIANVRFSLPSQLIEPIPNLEYWHYLDRPETFASIGTSDSDLGRMLEVLRFWFTKDLKYVKGKPCKPYNSTLGEFFRCNWEISDAAPSISKPSKAPAQPPADPLAPTDKEKNPITVSFLTEQTSHHPPVSAYFYDCPERGVSARGYDQITAKFTGTSVRVNPGNYNRGIFITLKNRGDEEYQLTHPTAALGGLLRGSLYISVADTCTITCPQTKLKCILTYVEESWFGKAQNRVHGVVFRYDPTDDKYARVKDVPDKDVLAKLEGCWQEQITYTIPKSDAVKASKDLEPTSDKQLLIDLAPLMPVPKIVPPPDEQLPNESRTFWKDVTSAILEKRFGDATRIKQDLEQAQRDKATKRKDLNVDFQPRFFSSATEASGKPTLNEEGRHVLDGMQKKTFHLDPKPEEGIDGAAPPIESASATKATNSS</sequence>
<accession>A0AAV9NTY6</accession>
<dbReference type="PROSITE" id="PS01013">
    <property type="entry name" value="OSBP"/>
    <property type="match status" value="1"/>
</dbReference>
<evidence type="ECO:0008006" key="6">
    <source>
        <dbReference type="Google" id="ProtNLM"/>
    </source>
</evidence>